<dbReference type="InterPro" id="IPR052907">
    <property type="entry name" value="Beta-lactamase/esterase"/>
</dbReference>
<gene>
    <name evidence="2" type="ORF">METZ01_LOCUS79850</name>
</gene>
<protein>
    <recommendedName>
        <fullName evidence="1">Beta-lactamase-related domain-containing protein</fullName>
    </recommendedName>
</protein>
<dbReference type="PANTHER" id="PTHR43319">
    <property type="entry name" value="BETA-LACTAMASE-RELATED"/>
    <property type="match status" value="1"/>
</dbReference>
<feature type="domain" description="Beta-lactamase-related" evidence="1">
    <location>
        <begin position="30"/>
        <end position="384"/>
    </location>
</feature>
<dbReference type="AlphaFoldDB" id="A0A381UFJ4"/>
<dbReference type="InterPro" id="IPR012338">
    <property type="entry name" value="Beta-lactam/transpept-like"/>
</dbReference>
<evidence type="ECO:0000259" key="1">
    <source>
        <dbReference type="Pfam" id="PF00144"/>
    </source>
</evidence>
<dbReference type="Gene3D" id="3.40.710.10">
    <property type="entry name" value="DD-peptidase/beta-lactamase superfamily"/>
    <property type="match status" value="1"/>
</dbReference>
<organism evidence="2">
    <name type="scientific">marine metagenome</name>
    <dbReference type="NCBI Taxonomy" id="408172"/>
    <lineage>
        <taxon>unclassified sequences</taxon>
        <taxon>metagenomes</taxon>
        <taxon>ecological metagenomes</taxon>
    </lineage>
</organism>
<evidence type="ECO:0000313" key="2">
    <source>
        <dbReference type="EMBL" id="SVA26996.1"/>
    </source>
</evidence>
<accession>A0A381UFJ4</accession>
<proteinExistence type="predicted"/>
<dbReference type="InterPro" id="IPR001466">
    <property type="entry name" value="Beta-lactam-related"/>
</dbReference>
<name>A0A381UFJ4_9ZZZZ</name>
<reference evidence="2" key="1">
    <citation type="submission" date="2018-05" db="EMBL/GenBank/DDBJ databases">
        <authorList>
            <person name="Lanie J.A."/>
            <person name="Ng W.-L."/>
            <person name="Kazmierczak K.M."/>
            <person name="Andrzejewski T.M."/>
            <person name="Davidsen T.M."/>
            <person name="Wayne K.J."/>
            <person name="Tettelin H."/>
            <person name="Glass J.I."/>
            <person name="Rusch D."/>
            <person name="Podicherti R."/>
            <person name="Tsui H.-C.T."/>
            <person name="Winkler M.E."/>
        </authorList>
    </citation>
    <scope>NUCLEOTIDE SEQUENCE</scope>
</reference>
<dbReference type="EMBL" id="UINC01006349">
    <property type="protein sequence ID" value="SVA26996.1"/>
    <property type="molecule type" value="Genomic_DNA"/>
</dbReference>
<dbReference type="Pfam" id="PF00144">
    <property type="entry name" value="Beta-lactamase"/>
    <property type="match status" value="1"/>
</dbReference>
<dbReference type="PANTHER" id="PTHR43319:SF3">
    <property type="entry name" value="BETA-LACTAMASE-RELATED DOMAIN-CONTAINING PROTEIN"/>
    <property type="match status" value="1"/>
</dbReference>
<sequence length="405" mass="44921">MTKIASGYCDPKFINLKEILEESVSSNFEIGGSVALEVEGEMVVNLWNGWASPEKDKVWEENTLVNVFSTTKGLAGTCLLRLIEKKLVDLESPVSKYWPEFNQSSKEDITIEHILCHRAGLCGISNSLPQGAFEDWKFITKKLEMQEPLWEPGAHQGYHALTYGHLVGEILRRVDGRTIGKFFQEEIANPLELDFFIGLPESEFKRTADMSAMPTSNGMKWIGKLLKYFPTNMPFYSETFRFMVESLKPESLIRIALGNPEMEGRFMNTSSWRTAEIPAANGHGTAKSLAKFYGVLANNGKREDVTILEPSTLDLATSPHSTGPDKVLFGLDIHFGLGFMLRTDILPMGPSSSAFGHGGAGGSLAFGDRENKVGFAYVLNRMHSGLTTWKTASALADEAYKILDQ</sequence>
<dbReference type="SUPFAM" id="SSF56601">
    <property type="entry name" value="beta-lactamase/transpeptidase-like"/>
    <property type="match status" value="1"/>
</dbReference>